<reference evidence="5" key="1">
    <citation type="submission" date="2022-07" db="EMBL/GenBank/DDBJ databases">
        <title>Tahibacter sp., a new gammaproteobacterium isolated from the silt sample collected at pig farm.</title>
        <authorList>
            <person name="Chen H."/>
        </authorList>
    </citation>
    <scope>NUCLEOTIDE SEQUENCE</scope>
    <source>
        <strain evidence="5">P2K</strain>
    </source>
</reference>
<feature type="domain" description="DUF6531" evidence="3">
    <location>
        <begin position="178"/>
        <end position="250"/>
    </location>
</feature>
<dbReference type="SUPFAM" id="SSF69304">
    <property type="entry name" value="Tricorn protease N-terminal domain"/>
    <property type="match status" value="1"/>
</dbReference>
<dbReference type="EMBL" id="JANFQO010000018">
    <property type="protein sequence ID" value="MCQ4166528.1"/>
    <property type="molecule type" value="Genomic_DNA"/>
</dbReference>
<dbReference type="InterPro" id="IPR032871">
    <property type="entry name" value="AHH_dom_containing"/>
</dbReference>
<dbReference type="PANTHER" id="PTHR32305:SF15">
    <property type="entry name" value="PROTEIN RHSA-RELATED"/>
    <property type="match status" value="1"/>
</dbReference>
<organism evidence="5 6">
    <name type="scientific">Tahibacter harae</name>
    <dbReference type="NCBI Taxonomy" id="2963937"/>
    <lineage>
        <taxon>Bacteria</taxon>
        <taxon>Pseudomonadati</taxon>
        <taxon>Pseudomonadota</taxon>
        <taxon>Gammaproteobacteria</taxon>
        <taxon>Lysobacterales</taxon>
        <taxon>Rhodanobacteraceae</taxon>
        <taxon>Tahibacter</taxon>
    </lineage>
</organism>
<evidence type="ECO:0000259" key="4">
    <source>
        <dbReference type="Pfam" id="PF25023"/>
    </source>
</evidence>
<dbReference type="InterPro" id="IPR056823">
    <property type="entry name" value="TEN-like_YD-shell"/>
</dbReference>
<feature type="domain" description="Teneurin-like YD-shell" evidence="4">
    <location>
        <begin position="903"/>
        <end position="1211"/>
    </location>
</feature>
<feature type="region of interest" description="Disordered" evidence="2">
    <location>
        <begin position="13"/>
        <end position="32"/>
    </location>
</feature>
<evidence type="ECO:0000256" key="1">
    <source>
        <dbReference type="ARBA" id="ARBA00022737"/>
    </source>
</evidence>
<dbReference type="InterPro" id="IPR006530">
    <property type="entry name" value="YD"/>
</dbReference>
<dbReference type="Pfam" id="PF05593">
    <property type="entry name" value="RHS_repeat"/>
    <property type="match status" value="6"/>
</dbReference>
<dbReference type="Pfam" id="PF14412">
    <property type="entry name" value="AHH"/>
    <property type="match status" value="1"/>
</dbReference>
<dbReference type="InterPro" id="IPR045351">
    <property type="entry name" value="DUF6531"/>
</dbReference>
<keyword evidence="1" id="KW-0677">Repeat</keyword>
<dbReference type="Proteomes" id="UP001165498">
    <property type="component" value="Unassembled WGS sequence"/>
</dbReference>
<dbReference type="PANTHER" id="PTHR32305">
    <property type="match status" value="1"/>
</dbReference>
<feature type="region of interest" description="Disordered" evidence="2">
    <location>
        <begin position="139"/>
        <end position="164"/>
    </location>
</feature>
<evidence type="ECO:0000259" key="3">
    <source>
        <dbReference type="Pfam" id="PF20148"/>
    </source>
</evidence>
<dbReference type="Pfam" id="PF20148">
    <property type="entry name" value="DUF6531"/>
    <property type="match status" value="1"/>
</dbReference>
<name>A0ABT1QW67_9GAMM</name>
<dbReference type="Pfam" id="PF25023">
    <property type="entry name" value="TEN_YD-shell"/>
    <property type="match status" value="1"/>
</dbReference>
<protein>
    <submittedName>
        <fullName evidence="5">DUF6531 domain-containing protein</fullName>
    </submittedName>
</protein>
<evidence type="ECO:0000313" key="5">
    <source>
        <dbReference type="EMBL" id="MCQ4166528.1"/>
    </source>
</evidence>
<dbReference type="RefSeq" id="WP_255915718.1">
    <property type="nucleotide sequence ID" value="NZ_JANFQO010000018.1"/>
</dbReference>
<dbReference type="InterPro" id="IPR050708">
    <property type="entry name" value="T6SS_VgrG/RHS"/>
</dbReference>
<evidence type="ECO:0000313" key="6">
    <source>
        <dbReference type="Proteomes" id="UP001165498"/>
    </source>
</evidence>
<dbReference type="InterPro" id="IPR022385">
    <property type="entry name" value="Rhs_assc_core"/>
</dbReference>
<dbReference type="CDD" id="cd20745">
    <property type="entry name" value="FIX_RhsA_AHH_HNH-like"/>
    <property type="match status" value="1"/>
</dbReference>
<accession>A0ABT1QW67</accession>
<gene>
    <name evidence="5" type="ORF">NM961_17565</name>
</gene>
<dbReference type="NCBIfam" id="TIGR03696">
    <property type="entry name" value="Rhs_assc_core"/>
    <property type="match status" value="1"/>
</dbReference>
<dbReference type="NCBIfam" id="TIGR01643">
    <property type="entry name" value="YD_repeat_2x"/>
    <property type="match status" value="10"/>
</dbReference>
<dbReference type="InterPro" id="IPR031325">
    <property type="entry name" value="RHS_repeat"/>
</dbReference>
<proteinExistence type="predicted"/>
<evidence type="ECO:0000256" key="2">
    <source>
        <dbReference type="SAM" id="MobiDB-lite"/>
    </source>
</evidence>
<keyword evidence="6" id="KW-1185">Reference proteome</keyword>
<dbReference type="Gene3D" id="2.180.10.10">
    <property type="entry name" value="RHS repeat-associated core"/>
    <property type="match status" value="3"/>
</dbReference>
<sequence length="1361" mass="150644">MAVGNTIGKLTAEPMLPKTTPAGSGNPPEKKSWWSKWGDAVHTGLDILGAVPVIGIVADGANAAIYAAEGDYVNAAISGASAAANLIPGGGAAMKAGKAAVAVGKQVAKTAVKEGAEKVVKEGAEKVLKEGAEKVAKEGAEEVGQKAAKKAGSEAGGGAKGKGKKAKTCKSKTCKLRPINPILGIKFLDGLDDLDFELPAPLALRWQRSYFSDQVGNGWLGQGWSLPLSIRLRRLSDGLLLIDEQGREIELPEPSEGIVEFDYYEGIFVNNDVNGRFRISSADGATHQIFAPLELDGLDPRGERAGYFPLVAIEDRNGNRIRILYDEDGLPTMLVDAAGRWLALGFAGGESAAGAAGARLRQVALLHGEPNAAGAWAANQIEPLVQYDYDAQGDLVCVRGPGGQVRREYAYNNHILIEHRVPGGVIARYEYDRYDPAGKVLRHTSNLGDAWQITYLPQETVLTDDSGRQTRYRFNADEDLIGIVDAAGGHTQVEVNTWSRPTLVTDPMGRKTRYDYDAQGNVTAIVDASGARTLYQYDERWALPTAITDANGAVTRYDYDAAGNLIRETNALGHATHYNHDARGLLVRITDAHGGRQHIDYDWRGLPLSRTDCLGNTTRYGWDAYGNPQYVEEPDGSRTEYRYDASGRLQQATYADGTHESYAYDDAGRLIAHTDRSGQVTRWELAPDGLPLSRIDALGQRLRYQYDSARRLTVLTDGNGAHFRFAYDAVDNLIGEQGFDGRVTLYRYDAAGNLAERRDLGIQQGPGVDLAAGVLPEVLRTQYIRDTVGNLIEKITGRARDKRVSHSRYSYDSMGRMVSAVNGGGRVEVAYDELGRLVSETTQSQGRSQTVTHSYDALDNRIETVLPDGRRVSRSYYGPGYLHRIEIDGALVSEIERDVMQRETVRSQGALRSYFDYDVMGRLVGQRARKNSVDARTKVDRRYVYDRAGNLDAMVDQRFGQTAYGYDPLGRITRANAERFAFDPAHNLIDAGGGAVRGNRIATYEDKRFTYDTHGNLVEKRVGSHSVLRFDYDPEHQLELAHITRNGVEQRVSYGYDAFGRRSWKRDAFGITYFCWDGNQLLQEVRGERCLTYLYEADNSVPLAQLESNLAPAAGSTAAGAKIHYFHADQIGLPREMSDAEGRLVWRANYRAWGNTLTVEYPEAALGVASAAESVHQPMRFEGQYFDAETGLHYNRFRYYDPDIGRFVTQDPIGLWGGANSYQYAPNAQAWIDPWGLARCPKTSYPAWMKSKKGMERHHIIPYHLKDHPVFQASGLNINAAHNMMYLPRKDGGAGTKTRHSHFRLGDCHHSKYDDYMQNLLDDVQRQAKANKWDTSRVQKELMDIAKTSRRELNAGRRTWP</sequence>
<comment type="caution">
    <text evidence="5">The sequence shown here is derived from an EMBL/GenBank/DDBJ whole genome shotgun (WGS) entry which is preliminary data.</text>
</comment>